<evidence type="ECO:0000313" key="2">
    <source>
        <dbReference type="Proteomes" id="UP000515733"/>
    </source>
</evidence>
<accession>A0A6S6XSQ0</accession>
<name>A0A6S6XSQ0_9PROT</name>
<dbReference type="OrthoDB" id="71754at2"/>
<dbReference type="Proteomes" id="UP000515733">
    <property type="component" value="Chromosome"/>
</dbReference>
<dbReference type="EMBL" id="LR778301">
    <property type="protein sequence ID" value="CAB1369008.1"/>
    <property type="molecule type" value="Genomic_DNA"/>
</dbReference>
<dbReference type="KEGG" id="doe:DENOEST_1843"/>
<evidence type="ECO:0008006" key="3">
    <source>
        <dbReference type="Google" id="ProtNLM"/>
    </source>
</evidence>
<dbReference type="NCBIfam" id="TIGR03738">
    <property type="entry name" value="PRTRC_C"/>
    <property type="match status" value="1"/>
</dbReference>
<protein>
    <recommendedName>
        <fullName evidence="3">PRTRC system protein C</fullName>
    </recommendedName>
</protein>
<dbReference type="AlphaFoldDB" id="A0A6S6XSQ0"/>
<keyword evidence="2" id="KW-1185">Reference proteome</keyword>
<dbReference type="Pfam" id="PF14454">
    <property type="entry name" value="Prok_Ub"/>
    <property type="match status" value="1"/>
</dbReference>
<dbReference type="RefSeq" id="WP_145769018.1">
    <property type="nucleotide sequence ID" value="NZ_LR778301.1"/>
</dbReference>
<organism evidence="1 2">
    <name type="scientific">Denitratisoma oestradiolicum</name>
    <dbReference type="NCBI Taxonomy" id="311182"/>
    <lineage>
        <taxon>Bacteria</taxon>
        <taxon>Pseudomonadati</taxon>
        <taxon>Pseudomonadota</taxon>
        <taxon>Betaproteobacteria</taxon>
        <taxon>Nitrosomonadales</taxon>
        <taxon>Sterolibacteriaceae</taxon>
        <taxon>Denitratisoma</taxon>
    </lineage>
</organism>
<sequence>MTITVQKLQRSFAYNGIALPDPGCDLSTEQVRDVYSATYPEITTASIEGPEQKGDRLIYTFRRAVGTKGALSANASRTSRIVVRRRDDGLSYVEPQSAVVTPVERLTIALGRLVRWLDRRWPVVLRKE</sequence>
<proteinExistence type="predicted"/>
<reference evidence="1 2" key="1">
    <citation type="submission" date="2020-03" db="EMBL/GenBank/DDBJ databases">
        <authorList>
            <consortium name="Genoscope - CEA"/>
            <person name="William W."/>
        </authorList>
    </citation>
    <scope>NUCLEOTIDE SEQUENCE [LARGE SCALE GENOMIC DNA]</scope>
    <source>
        <strain evidence="2">DSM 16959</strain>
    </source>
</reference>
<dbReference type="InterPro" id="IPR032866">
    <property type="entry name" value="Prok_Ub"/>
</dbReference>
<dbReference type="InterPro" id="IPR022289">
    <property type="entry name" value="PRTRC_protein-C"/>
</dbReference>
<evidence type="ECO:0000313" key="1">
    <source>
        <dbReference type="EMBL" id="CAB1369008.1"/>
    </source>
</evidence>
<gene>
    <name evidence="1" type="ORF">DENOEST_1843</name>
</gene>